<comment type="subcellular location">
    <subcellularLocation>
        <location evidence="6">Golgi apparatus membrane</location>
        <topology evidence="6">Multi-pass membrane protein</topology>
    </subcellularLocation>
    <subcellularLocation>
        <location evidence="1">Membrane</location>
        <topology evidence="1">Multi-pass membrane protein</topology>
    </subcellularLocation>
</comment>
<reference evidence="10" key="1">
    <citation type="journal article" date="2019" name="Nat. Commun.">
        <title>Expansion of phycobilisome linker gene families in mesophilic red algae.</title>
        <authorList>
            <person name="Lee J."/>
            <person name="Kim D."/>
            <person name="Bhattacharya D."/>
            <person name="Yoon H.S."/>
        </authorList>
    </citation>
    <scope>NUCLEOTIDE SEQUENCE [LARGE SCALE GENOMIC DNA]</scope>
    <source>
        <strain evidence="10">CCMP 1328</strain>
    </source>
</reference>
<evidence type="ECO:0000259" key="8">
    <source>
        <dbReference type="Pfam" id="PF04893"/>
    </source>
</evidence>
<feature type="region of interest" description="Disordered" evidence="7">
    <location>
        <begin position="1"/>
        <end position="82"/>
    </location>
</feature>
<evidence type="ECO:0000256" key="1">
    <source>
        <dbReference type="ARBA" id="ARBA00004141"/>
    </source>
</evidence>
<evidence type="ECO:0000256" key="5">
    <source>
        <dbReference type="ARBA" id="ARBA00023136"/>
    </source>
</evidence>
<evidence type="ECO:0000256" key="6">
    <source>
        <dbReference type="RuleBase" id="RU361264"/>
    </source>
</evidence>
<accession>A0A5J4YJE3</accession>
<comment type="similarity">
    <text evidence="2 6">Belongs to the YIP1 family.</text>
</comment>
<evidence type="ECO:0000256" key="3">
    <source>
        <dbReference type="ARBA" id="ARBA00022692"/>
    </source>
</evidence>
<dbReference type="OMA" id="PEQKGCC"/>
<dbReference type="EMBL" id="VRMN01000017">
    <property type="protein sequence ID" value="KAA8490970.1"/>
    <property type="molecule type" value="Genomic_DNA"/>
</dbReference>
<feature type="transmembrane region" description="Helical" evidence="6">
    <location>
        <begin position="288"/>
        <end position="311"/>
    </location>
</feature>
<feature type="domain" description="Yip1" evidence="8">
    <location>
        <begin position="133"/>
        <end position="302"/>
    </location>
</feature>
<organism evidence="9 10">
    <name type="scientific">Porphyridium purpureum</name>
    <name type="common">Red alga</name>
    <name type="synonym">Porphyridium cruentum</name>
    <dbReference type="NCBI Taxonomy" id="35688"/>
    <lineage>
        <taxon>Eukaryota</taxon>
        <taxon>Rhodophyta</taxon>
        <taxon>Bangiophyceae</taxon>
        <taxon>Porphyridiales</taxon>
        <taxon>Porphyridiaceae</taxon>
        <taxon>Porphyridium</taxon>
    </lineage>
</organism>
<keyword evidence="10" id="KW-1185">Reference proteome</keyword>
<proteinExistence type="inferred from homology"/>
<keyword evidence="5 6" id="KW-0472">Membrane</keyword>
<name>A0A5J4YJE3_PORPP</name>
<dbReference type="InterPro" id="IPR006977">
    <property type="entry name" value="Yip1_dom"/>
</dbReference>
<gene>
    <name evidence="9" type="ORF">FVE85_9862</name>
</gene>
<dbReference type="Pfam" id="PF04893">
    <property type="entry name" value="Yip1"/>
    <property type="match status" value="1"/>
</dbReference>
<dbReference type="PANTHER" id="PTHR12822:SF2">
    <property type="entry name" value="PROTEIN YIPF"/>
    <property type="match status" value="1"/>
</dbReference>
<dbReference type="Proteomes" id="UP000324585">
    <property type="component" value="Unassembled WGS sequence"/>
</dbReference>
<dbReference type="OrthoDB" id="10256463at2759"/>
<dbReference type="GO" id="GO:0016192">
    <property type="term" value="P:vesicle-mediated transport"/>
    <property type="evidence" value="ECO:0007669"/>
    <property type="project" value="InterPro"/>
</dbReference>
<dbReference type="InterPro" id="IPR039765">
    <property type="entry name" value="Yip5/YIPF1/YIPF2"/>
</dbReference>
<evidence type="ECO:0000256" key="4">
    <source>
        <dbReference type="ARBA" id="ARBA00022989"/>
    </source>
</evidence>
<dbReference type="AlphaFoldDB" id="A0A5J4YJE3"/>
<evidence type="ECO:0000313" key="10">
    <source>
        <dbReference type="Proteomes" id="UP000324585"/>
    </source>
</evidence>
<feature type="transmembrane region" description="Helical" evidence="6">
    <location>
        <begin position="195"/>
        <end position="217"/>
    </location>
</feature>
<keyword evidence="3 6" id="KW-0812">Transmembrane</keyword>
<feature type="transmembrane region" description="Helical" evidence="6">
    <location>
        <begin position="257"/>
        <end position="276"/>
    </location>
</feature>
<dbReference type="PANTHER" id="PTHR12822">
    <property type="entry name" value="PROTEIN YIPF"/>
    <property type="match status" value="1"/>
</dbReference>
<feature type="transmembrane region" description="Helical" evidence="6">
    <location>
        <begin position="223"/>
        <end position="250"/>
    </location>
</feature>
<dbReference type="GO" id="GO:0031267">
    <property type="term" value="F:small GTPase binding"/>
    <property type="evidence" value="ECO:0007669"/>
    <property type="project" value="InterPro"/>
</dbReference>
<keyword evidence="4 6" id="KW-1133">Transmembrane helix</keyword>
<evidence type="ECO:0000256" key="2">
    <source>
        <dbReference type="ARBA" id="ARBA00010596"/>
    </source>
</evidence>
<comment type="caution">
    <text evidence="6">Lacks conserved residue(s) required for the propagation of feature annotation.</text>
</comment>
<evidence type="ECO:0000313" key="9">
    <source>
        <dbReference type="EMBL" id="KAA8490970.1"/>
    </source>
</evidence>
<sequence length="312" mass="33911">MGKGNPFAEADAAASSGPTPAPDIKPSMSSPASSSSMSFGAAVRSHGASSGSRVKRMFAQRDAGSSEDEEDGGQGSGVGVSSWARRVDDDARGEPKVWQLRFYQQYFDLTMSEFLMRVLWAIIPCKPIYGWATNPEDADAAPDENPDPDLYAPIWLTTTLVLLLSVLANIAVFFRNLFQMHNAVELGHSGVDIRNLWLAACIMYGYVFLVPLVFFVLQPCAGVSVPFVNTVCVYGYSLAPVIVASLVCIVPITLVQLIAMGTGFIVSTWFVMFNVWRAQSVEHKSLAYFAKLLSGILHAALGCVLTFLFFVR</sequence>
<feature type="transmembrane region" description="Helical" evidence="6">
    <location>
        <begin position="152"/>
        <end position="174"/>
    </location>
</feature>
<dbReference type="GO" id="GO:0000139">
    <property type="term" value="C:Golgi membrane"/>
    <property type="evidence" value="ECO:0007669"/>
    <property type="project" value="UniProtKB-SubCell"/>
</dbReference>
<comment type="caution">
    <text evidence="9">The sequence shown here is derived from an EMBL/GenBank/DDBJ whole genome shotgun (WGS) entry which is preliminary data.</text>
</comment>
<feature type="transmembrane region" description="Helical" evidence="6">
    <location>
        <begin position="114"/>
        <end position="132"/>
    </location>
</feature>
<feature type="compositionally biased region" description="Low complexity" evidence="7">
    <location>
        <begin position="26"/>
        <end position="38"/>
    </location>
</feature>
<protein>
    <recommendedName>
        <fullName evidence="6">Protein YIPF</fullName>
    </recommendedName>
</protein>
<evidence type="ECO:0000256" key="7">
    <source>
        <dbReference type="SAM" id="MobiDB-lite"/>
    </source>
</evidence>